<evidence type="ECO:0000313" key="3">
    <source>
        <dbReference type="Proteomes" id="UP001165092"/>
    </source>
</evidence>
<gene>
    <name evidence="2" type="ORF">Nans01_26860</name>
</gene>
<dbReference type="AlphaFoldDB" id="A0A9W6UJR5"/>
<protein>
    <submittedName>
        <fullName evidence="2">Uncharacterized protein</fullName>
    </submittedName>
</protein>
<feature type="region of interest" description="Disordered" evidence="1">
    <location>
        <begin position="20"/>
        <end position="47"/>
    </location>
</feature>
<evidence type="ECO:0000256" key="1">
    <source>
        <dbReference type="SAM" id="MobiDB-lite"/>
    </source>
</evidence>
<proteinExistence type="predicted"/>
<name>A0A9W6UJR5_9ACTN</name>
<sequence length="113" mass="12238">MPHTRPLPSVFRAFPDQLNEVPQRQETAPEPTGGLLAPRCPSQDDWTVTQSPERLSLPFPTALCDIFECTPTDLIASRANAVPRRTAPGETAGAAEGIVPLRPKRTRIDPNGG</sequence>
<comment type="caution">
    <text evidence="2">The sequence shown here is derived from an EMBL/GenBank/DDBJ whole genome shotgun (WGS) entry which is preliminary data.</text>
</comment>
<evidence type="ECO:0000313" key="2">
    <source>
        <dbReference type="EMBL" id="GLU48335.1"/>
    </source>
</evidence>
<dbReference type="EMBL" id="BSQG01000004">
    <property type="protein sequence ID" value="GLU48335.1"/>
    <property type="molecule type" value="Genomic_DNA"/>
</dbReference>
<keyword evidence="3" id="KW-1185">Reference proteome</keyword>
<accession>A0A9W6UJR5</accession>
<organism evidence="2 3">
    <name type="scientific">Nocardiopsis ansamitocini</name>
    <dbReference type="NCBI Taxonomy" id="1670832"/>
    <lineage>
        <taxon>Bacteria</taxon>
        <taxon>Bacillati</taxon>
        <taxon>Actinomycetota</taxon>
        <taxon>Actinomycetes</taxon>
        <taxon>Streptosporangiales</taxon>
        <taxon>Nocardiopsidaceae</taxon>
        <taxon>Nocardiopsis</taxon>
    </lineage>
</organism>
<dbReference type="Proteomes" id="UP001165092">
    <property type="component" value="Unassembled WGS sequence"/>
</dbReference>
<reference evidence="2" key="1">
    <citation type="submission" date="2023-02" db="EMBL/GenBank/DDBJ databases">
        <title>Nocardiopsis ansamitocini NBRC 112285.</title>
        <authorList>
            <person name="Ichikawa N."/>
            <person name="Sato H."/>
            <person name="Tonouchi N."/>
        </authorList>
    </citation>
    <scope>NUCLEOTIDE SEQUENCE</scope>
    <source>
        <strain evidence="2">NBRC 112285</strain>
    </source>
</reference>